<accession>A0ABN8DYS7</accession>
<keyword evidence="3 6" id="KW-0812">Transmembrane</keyword>
<evidence type="ECO:0000256" key="2">
    <source>
        <dbReference type="ARBA" id="ARBA00022475"/>
    </source>
</evidence>
<organism evidence="8 9">
    <name type="scientific">Vibrio stylophorae</name>
    <dbReference type="NCBI Taxonomy" id="659351"/>
    <lineage>
        <taxon>Bacteria</taxon>
        <taxon>Pseudomonadati</taxon>
        <taxon>Pseudomonadota</taxon>
        <taxon>Gammaproteobacteria</taxon>
        <taxon>Vibrionales</taxon>
        <taxon>Vibrionaceae</taxon>
        <taxon>Vibrio</taxon>
    </lineage>
</organism>
<proteinExistence type="predicted"/>
<dbReference type="InterPro" id="IPR018076">
    <property type="entry name" value="T2SS_GspF_dom"/>
</dbReference>
<feature type="transmembrane region" description="Helical" evidence="6">
    <location>
        <begin position="104"/>
        <end position="129"/>
    </location>
</feature>
<evidence type="ECO:0000313" key="8">
    <source>
        <dbReference type="EMBL" id="CAH0533939.1"/>
    </source>
</evidence>
<comment type="caution">
    <text evidence="8">The sequence shown here is derived from an EMBL/GenBank/DDBJ whole genome shotgun (WGS) entry which is preliminary data.</text>
</comment>
<dbReference type="Proteomes" id="UP000838672">
    <property type="component" value="Unassembled WGS sequence"/>
</dbReference>
<protein>
    <recommendedName>
        <fullName evidence="7">Type II secretion system protein GspF domain-containing protein</fullName>
    </recommendedName>
</protein>
<comment type="subcellular location">
    <subcellularLocation>
        <location evidence="1">Cell membrane</location>
        <topology evidence="1">Multi-pass membrane protein</topology>
    </subcellularLocation>
</comment>
<evidence type="ECO:0000256" key="3">
    <source>
        <dbReference type="ARBA" id="ARBA00022692"/>
    </source>
</evidence>
<dbReference type="Pfam" id="PF00482">
    <property type="entry name" value="T2SSF"/>
    <property type="match status" value="1"/>
</dbReference>
<dbReference type="PANTHER" id="PTHR35007:SF2">
    <property type="entry name" value="PILUS ASSEMBLE PROTEIN"/>
    <property type="match status" value="1"/>
</dbReference>
<feature type="transmembrane region" description="Helical" evidence="6">
    <location>
        <begin position="288"/>
        <end position="312"/>
    </location>
</feature>
<keyword evidence="4 6" id="KW-1133">Transmembrane helix</keyword>
<dbReference type="PANTHER" id="PTHR35007">
    <property type="entry name" value="INTEGRAL MEMBRANE PROTEIN-RELATED"/>
    <property type="match status" value="1"/>
</dbReference>
<evidence type="ECO:0000256" key="6">
    <source>
        <dbReference type="SAM" id="Phobius"/>
    </source>
</evidence>
<evidence type="ECO:0000256" key="1">
    <source>
        <dbReference type="ARBA" id="ARBA00004651"/>
    </source>
</evidence>
<keyword evidence="5 6" id="KW-0472">Membrane</keyword>
<keyword evidence="2" id="KW-1003">Cell membrane</keyword>
<feature type="transmembrane region" description="Helical" evidence="6">
    <location>
        <begin position="20"/>
        <end position="44"/>
    </location>
</feature>
<feature type="transmembrane region" description="Helical" evidence="6">
    <location>
        <begin position="141"/>
        <end position="160"/>
    </location>
</feature>
<evidence type="ECO:0000256" key="5">
    <source>
        <dbReference type="ARBA" id="ARBA00023136"/>
    </source>
</evidence>
<evidence type="ECO:0000313" key="9">
    <source>
        <dbReference type="Proteomes" id="UP000838672"/>
    </source>
</evidence>
<feature type="domain" description="Type II secretion system protein GspF" evidence="7">
    <location>
        <begin position="176"/>
        <end position="303"/>
    </location>
</feature>
<dbReference type="EMBL" id="CAKLDI010000001">
    <property type="protein sequence ID" value="CAH0533939.1"/>
    <property type="molecule type" value="Genomic_DNA"/>
</dbReference>
<keyword evidence="9" id="KW-1185">Reference proteome</keyword>
<reference evidence="8" key="1">
    <citation type="submission" date="2021-11" db="EMBL/GenBank/DDBJ databases">
        <authorList>
            <person name="Rodrigo-Torres L."/>
            <person name="Arahal R. D."/>
            <person name="Lucena T."/>
        </authorList>
    </citation>
    <scope>NUCLEOTIDE SEQUENCE</scope>
    <source>
        <strain evidence="8">CECT 7929</strain>
    </source>
</reference>
<evidence type="ECO:0000259" key="7">
    <source>
        <dbReference type="Pfam" id="PF00482"/>
    </source>
</evidence>
<gene>
    <name evidence="8" type="ORF">VST7929_01816</name>
</gene>
<sequence>MAWIDQLTAHLSLAAQQREWIILGMILLATTLVILTIGLLLFSLQSPLKRRLKDLQQRSGNQPEQRKIEDTLESLEPYISPTSNKERETVRHQLMHAGFHQQSALTLFYAIKFGLTMLGLIIGIGIAILNPHLNGGQQLSIVIIATAVGLFLPNFALYRMKKHHQFRMRQALPDALDLLVVCTESGLGLNAALMRVSQELVISHPAFADELDTVCVKIKAGMPIADAFHEMIVRTGLTEMRGLVNTLAHASRIGASIGQTLRDYTEDYRDKRNQAAEEMAAKIPTKMIFPLVLFIWPCFFIVAIGPAILHIITNLFAE</sequence>
<name>A0ABN8DYS7_9VIBR</name>
<evidence type="ECO:0000256" key="4">
    <source>
        <dbReference type="ARBA" id="ARBA00022989"/>
    </source>
</evidence>